<keyword evidence="1 4" id="KW-0597">Phosphoprotein</keyword>
<dbReference type="Gene3D" id="1.10.1740.10">
    <property type="match status" value="1"/>
</dbReference>
<comment type="caution">
    <text evidence="6">The sequence shown here is derived from an EMBL/GenBank/DDBJ whole genome shotgun (WGS) entry which is preliminary data.</text>
</comment>
<dbReference type="Gene3D" id="3.40.50.2300">
    <property type="match status" value="1"/>
</dbReference>
<dbReference type="Pfam" id="PF22029">
    <property type="entry name" value="PhyR_sigma2"/>
    <property type="match status" value="1"/>
</dbReference>
<dbReference type="SUPFAM" id="SSF88659">
    <property type="entry name" value="Sigma3 and sigma4 domains of RNA polymerase sigma factors"/>
    <property type="match status" value="1"/>
</dbReference>
<dbReference type="InterPro" id="IPR001789">
    <property type="entry name" value="Sig_transdc_resp-reg_receiver"/>
</dbReference>
<gene>
    <name evidence="6" type="ORF">C5L14_04145</name>
</gene>
<reference evidence="6 7" key="1">
    <citation type="submission" date="2018-02" db="EMBL/GenBank/DDBJ databases">
        <title>Whole genome sequencing of endophytic bacterium.</title>
        <authorList>
            <person name="Eedara R."/>
            <person name="Podile A.R."/>
        </authorList>
    </citation>
    <scope>NUCLEOTIDE SEQUENCE [LARGE SCALE GENOMIC DNA]</scope>
    <source>
        <strain evidence="6 7">RP1T</strain>
    </source>
</reference>
<dbReference type="GO" id="GO:0000160">
    <property type="term" value="P:phosphorelay signal transduction system"/>
    <property type="evidence" value="ECO:0007669"/>
    <property type="project" value="InterPro"/>
</dbReference>
<dbReference type="InterPro" id="IPR014605">
    <property type="entry name" value="Sig_resp-reg_PhyR"/>
</dbReference>
<dbReference type="InterPro" id="IPR053867">
    <property type="entry name" value="PhyR_sigma4"/>
</dbReference>
<evidence type="ECO:0000313" key="7">
    <source>
        <dbReference type="Proteomes" id="UP000237682"/>
    </source>
</evidence>
<feature type="domain" description="Response regulatory" evidence="5">
    <location>
        <begin position="139"/>
        <end position="252"/>
    </location>
</feature>
<keyword evidence="3" id="KW-0804">Transcription</keyword>
<proteinExistence type="predicted"/>
<keyword evidence="7" id="KW-1185">Reference proteome</keyword>
<dbReference type="Pfam" id="PF22233">
    <property type="entry name" value="PhyR_sigma-like"/>
    <property type="match status" value="1"/>
</dbReference>
<evidence type="ECO:0000313" key="6">
    <source>
        <dbReference type="EMBL" id="PRH88443.1"/>
    </source>
</evidence>
<dbReference type="InterPro" id="IPR050595">
    <property type="entry name" value="Bact_response_regulator"/>
</dbReference>
<dbReference type="RefSeq" id="WP_105860794.1">
    <property type="nucleotide sequence ID" value="NZ_PUEJ01000002.1"/>
</dbReference>
<name>A0A2S9QGG4_9HYPH</name>
<dbReference type="InterPro" id="IPR013324">
    <property type="entry name" value="RNA_pol_sigma_r3/r4-like"/>
</dbReference>
<protein>
    <submittedName>
        <fullName evidence="6">Response regulator</fullName>
    </submittedName>
</protein>
<dbReference type="InterPro" id="IPR011006">
    <property type="entry name" value="CheY-like_superfamily"/>
</dbReference>
<dbReference type="PIRSF" id="PIRSF036400">
    <property type="entry name" value="RR_Ctr_UCP036400"/>
    <property type="match status" value="1"/>
</dbReference>
<keyword evidence="2" id="KW-0805">Transcription regulation</keyword>
<dbReference type="InterPro" id="IPR053866">
    <property type="entry name" value="PhyR_sigma2"/>
</dbReference>
<dbReference type="NCBIfam" id="NF006623">
    <property type="entry name" value="PRK09191.1"/>
    <property type="match status" value="1"/>
</dbReference>
<accession>A0A2S9QGG4</accession>
<dbReference type="SMART" id="SM00448">
    <property type="entry name" value="REC"/>
    <property type="match status" value="1"/>
</dbReference>
<dbReference type="SUPFAM" id="SSF52172">
    <property type="entry name" value="CheY-like"/>
    <property type="match status" value="1"/>
</dbReference>
<evidence type="ECO:0000256" key="2">
    <source>
        <dbReference type="ARBA" id="ARBA00023015"/>
    </source>
</evidence>
<evidence type="ECO:0000256" key="4">
    <source>
        <dbReference type="PROSITE-ProRule" id="PRU00169"/>
    </source>
</evidence>
<dbReference type="AlphaFoldDB" id="A0A2S9QGG4"/>
<dbReference type="OrthoDB" id="9786101at2"/>
<feature type="modified residue" description="4-aspartylphosphate" evidence="4">
    <location>
        <position position="189"/>
    </location>
</feature>
<evidence type="ECO:0000259" key="5">
    <source>
        <dbReference type="PROSITE" id="PS50110"/>
    </source>
</evidence>
<sequence length="263" mass="28865">MSIAAEIAPQLPYLRRFSRALSGSQASGDAYVVETLEALVADPGSFPRDLPPRIALYQVFLRLWSSLALNMEPAKQVEGISPEQRLERLAPRSRQAFLLTTMEGFSSEEAATVMRVDEKEVIILVTEATEEVARQIATEILIIEDEPIIALDLQSIVEELGHRVVGIARTHAQALAQVAEHSPGLILADIQLADGSSGLKAVNEILASVELPVIFITAYPERLLTGQQPEPTFLITKPFRPEIVKATISQALFFDKRASLRST</sequence>
<evidence type="ECO:0000256" key="1">
    <source>
        <dbReference type="ARBA" id="ARBA00022553"/>
    </source>
</evidence>
<dbReference type="PANTHER" id="PTHR44591">
    <property type="entry name" value="STRESS RESPONSE REGULATOR PROTEIN 1"/>
    <property type="match status" value="1"/>
</dbReference>
<dbReference type="InterPro" id="IPR036388">
    <property type="entry name" value="WH-like_DNA-bd_sf"/>
</dbReference>
<organism evidence="6 7">
    <name type="scientific">Labrys okinawensis</name>
    <dbReference type="NCBI Taxonomy" id="346911"/>
    <lineage>
        <taxon>Bacteria</taxon>
        <taxon>Pseudomonadati</taxon>
        <taxon>Pseudomonadota</taxon>
        <taxon>Alphaproteobacteria</taxon>
        <taxon>Hyphomicrobiales</taxon>
        <taxon>Xanthobacteraceae</taxon>
        <taxon>Labrys</taxon>
    </lineage>
</organism>
<dbReference type="Pfam" id="PF00072">
    <property type="entry name" value="Response_reg"/>
    <property type="match status" value="1"/>
</dbReference>
<dbReference type="PANTHER" id="PTHR44591:SF3">
    <property type="entry name" value="RESPONSE REGULATORY DOMAIN-CONTAINING PROTEIN"/>
    <property type="match status" value="1"/>
</dbReference>
<dbReference type="Proteomes" id="UP000237682">
    <property type="component" value="Unassembled WGS sequence"/>
</dbReference>
<dbReference type="PROSITE" id="PS50110">
    <property type="entry name" value="RESPONSE_REGULATORY"/>
    <property type="match status" value="1"/>
</dbReference>
<evidence type="ECO:0000256" key="3">
    <source>
        <dbReference type="ARBA" id="ARBA00023163"/>
    </source>
</evidence>
<dbReference type="EMBL" id="PUEJ01000002">
    <property type="protein sequence ID" value="PRH88443.1"/>
    <property type="molecule type" value="Genomic_DNA"/>
</dbReference>
<dbReference type="CDD" id="cd17540">
    <property type="entry name" value="REC_PhyR"/>
    <property type="match status" value="1"/>
</dbReference>
<dbReference type="Gene3D" id="1.10.10.10">
    <property type="entry name" value="Winged helix-like DNA-binding domain superfamily/Winged helix DNA-binding domain"/>
    <property type="match status" value="1"/>
</dbReference>